<evidence type="ECO:0000313" key="2">
    <source>
        <dbReference type="EMBL" id="KAL0062564.1"/>
    </source>
</evidence>
<gene>
    <name evidence="2" type="ORF">AAF712_010603</name>
</gene>
<feature type="region of interest" description="Disordered" evidence="1">
    <location>
        <begin position="37"/>
        <end position="75"/>
    </location>
</feature>
<evidence type="ECO:0000256" key="1">
    <source>
        <dbReference type="SAM" id="MobiDB-lite"/>
    </source>
</evidence>
<accession>A0ABR2ZNI6</accession>
<evidence type="ECO:0000313" key="3">
    <source>
        <dbReference type="Proteomes" id="UP001437256"/>
    </source>
</evidence>
<dbReference type="EMBL" id="JBBXMP010000102">
    <property type="protein sequence ID" value="KAL0062564.1"/>
    <property type="molecule type" value="Genomic_DNA"/>
</dbReference>
<organism evidence="2 3">
    <name type="scientific">Marasmius tenuissimus</name>
    <dbReference type="NCBI Taxonomy" id="585030"/>
    <lineage>
        <taxon>Eukaryota</taxon>
        <taxon>Fungi</taxon>
        <taxon>Dikarya</taxon>
        <taxon>Basidiomycota</taxon>
        <taxon>Agaricomycotina</taxon>
        <taxon>Agaricomycetes</taxon>
        <taxon>Agaricomycetidae</taxon>
        <taxon>Agaricales</taxon>
        <taxon>Marasmiineae</taxon>
        <taxon>Marasmiaceae</taxon>
        <taxon>Marasmius</taxon>
    </lineage>
</organism>
<comment type="caution">
    <text evidence="2">The sequence shown here is derived from an EMBL/GenBank/DDBJ whole genome shotgun (WGS) entry which is preliminary data.</text>
</comment>
<sequence length="371" mass="41372">MMHHVVQQADSVHQQINVITTLLEQFNARRSGLLREASRREEGGVESECPGISSVEPLTAPHTHNSNGSAFRPSKTRPILPTEVLDIIFGNMENKQLVLASRTNKSLHVVANRRLYHTIIISSDLPRSTRCMRTLVQYRPLALLVRSFSIHWPAIYTPTWNLYDLADRTLHSLPSLTTLFIDVPNEFPQLHLDDCTFALQSLNASFRFDENLIRFLESQPSITDLSLRGFNSDPSQFSFSASTFNLNPSAPSPPLLSSTALPRLNKVNAIHAGPEIMRAVVTGRPVKTVVMPLYADSATKCLDALSATSTPIEKLSIMSFDPNAPKYILKEISERFPDLEALAIVLLLAVCSEESLEASAPYLARFERLRV</sequence>
<dbReference type="Proteomes" id="UP001437256">
    <property type="component" value="Unassembled WGS sequence"/>
</dbReference>
<protein>
    <recommendedName>
        <fullName evidence="4">F-box domain-containing protein</fullName>
    </recommendedName>
</protein>
<evidence type="ECO:0008006" key="4">
    <source>
        <dbReference type="Google" id="ProtNLM"/>
    </source>
</evidence>
<proteinExistence type="predicted"/>
<reference evidence="2 3" key="1">
    <citation type="submission" date="2024-05" db="EMBL/GenBank/DDBJ databases">
        <title>A draft genome resource for the thread blight pathogen Marasmius tenuissimus strain MS-2.</title>
        <authorList>
            <person name="Yulfo-Soto G.E."/>
            <person name="Baruah I.K."/>
            <person name="Amoako-Attah I."/>
            <person name="Bukari Y."/>
            <person name="Meinhardt L.W."/>
            <person name="Bailey B.A."/>
            <person name="Cohen S.P."/>
        </authorList>
    </citation>
    <scope>NUCLEOTIDE SEQUENCE [LARGE SCALE GENOMIC DNA]</scope>
    <source>
        <strain evidence="2 3">MS-2</strain>
    </source>
</reference>
<name>A0ABR2ZNI6_9AGAR</name>
<keyword evidence="3" id="KW-1185">Reference proteome</keyword>